<dbReference type="AlphaFoldDB" id="A0A0K6FUF1"/>
<dbReference type="Pfam" id="PF18759">
    <property type="entry name" value="Plavaka"/>
    <property type="match status" value="1"/>
</dbReference>
<keyword evidence="2" id="KW-1185">Reference proteome</keyword>
<sequence length="324" mass="36573">MPEVQALLDFMNMEAVDEDGDPDLTMFFKHECILRALRLLLLGESAIDGKHSSKAQDPHAKLWHLTDVTPLLLAFVATVAEIFADYGVTDAHINRQLALSPEGITLKDAKEYHETLATAIRLSGGKFAHEKIVSQFEGYTFTHYIHFQPVMDALATIVGDPDLFPFMKYYPEECCVYRLDAPNCAMQVWEELWHSLLWWKLQDCILSHQCILYLVIYVDETSVSTIGGVHVWPIYLWVGNLPASIRKRCKGKGGAIPNGYLPKKDKRVRDMAGFRCQVYHDAMAKIFESLKIPSRHGTPLRCGDGVIRNFVPVLAAGSADYMEL</sequence>
<protein>
    <submittedName>
        <fullName evidence="1">Uncharacterized protein</fullName>
    </submittedName>
</protein>
<accession>A0A0K6FUF1</accession>
<evidence type="ECO:0000313" key="2">
    <source>
        <dbReference type="Proteomes" id="UP000044841"/>
    </source>
</evidence>
<reference evidence="1 2" key="1">
    <citation type="submission" date="2015-07" db="EMBL/GenBank/DDBJ databases">
        <authorList>
            <person name="Noorani M."/>
        </authorList>
    </citation>
    <scope>NUCLEOTIDE SEQUENCE [LARGE SCALE GENOMIC DNA]</scope>
    <source>
        <strain evidence="1">BBA 69670</strain>
    </source>
</reference>
<gene>
    <name evidence="1" type="ORF">RSOLAG22IIIB_08604</name>
</gene>
<organism evidence="1 2">
    <name type="scientific">Rhizoctonia solani</name>
    <dbReference type="NCBI Taxonomy" id="456999"/>
    <lineage>
        <taxon>Eukaryota</taxon>
        <taxon>Fungi</taxon>
        <taxon>Dikarya</taxon>
        <taxon>Basidiomycota</taxon>
        <taxon>Agaricomycotina</taxon>
        <taxon>Agaricomycetes</taxon>
        <taxon>Cantharellales</taxon>
        <taxon>Ceratobasidiaceae</taxon>
        <taxon>Rhizoctonia</taxon>
    </lineage>
</organism>
<name>A0A0K6FUF1_9AGAM</name>
<dbReference type="InterPro" id="IPR041078">
    <property type="entry name" value="Plavaka"/>
</dbReference>
<proteinExistence type="predicted"/>
<dbReference type="Proteomes" id="UP000044841">
    <property type="component" value="Unassembled WGS sequence"/>
</dbReference>
<evidence type="ECO:0000313" key="1">
    <source>
        <dbReference type="EMBL" id="CUA69682.1"/>
    </source>
</evidence>
<dbReference type="EMBL" id="CYGV01000891">
    <property type="protein sequence ID" value="CUA69682.1"/>
    <property type="molecule type" value="Genomic_DNA"/>
</dbReference>